<dbReference type="STRING" id="394193.SAMN04489732_113210"/>
<organism evidence="2 3">
    <name type="scientific">Amycolatopsis saalfeldensis</name>
    <dbReference type="NCBI Taxonomy" id="394193"/>
    <lineage>
        <taxon>Bacteria</taxon>
        <taxon>Bacillati</taxon>
        <taxon>Actinomycetota</taxon>
        <taxon>Actinomycetes</taxon>
        <taxon>Pseudonocardiales</taxon>
        <taxon>Pseudonocardiaceae</taxon>
        <taxon>Amycolatopsis</taxon>
    </lineage>
</organism>
<dbReference type="SUPFAM" id="SSF140453">
    <property type="entry name" value="EsxAB dimer-like"/>
    <property type="match status" value="1"/>
</dbReference>
<keyword evidence="3" id="KW-1185">Reference proteome</keyword>
<dbReference type="Gene3D" id="1.10.287.1060">
    <property type="entry name" value="ESAT-6-like"/>
    <property type="match status" value="1"/>
</dbReference>
<name>A0A1H8YCE0_9PSEU</name>
<dbReference type="EMBL" id="FOEF01000013">
    <property type="protein sequence ID" value="SEP49815.1"/>
    <property type="molecule type" value="Genomic_DNA"/>
</dbReference>
<dbReference type="OrthoDB" id="4554345at2"/>
<sequence length="115" mass="11877">MPNGDQLHGVTESLQRGAQMAGTVSTNIQSHQAALRPTVEALKGQWEGTARPAFDAAHANWEQGITRLTAALNHLGENTKYSSNTYDMADQASASGLHAAGGMSPFGGALNSAGA</sequence>
<reference evidence="2 3" key="1">
    <citation type="submission" date="2016-10" db="EMBL/GenBank/DDBJ databases">
        <authorList>
            <person name="de Groot N.N."/>
        </authorList>
    </citation>
    <scope>NUCLEOTIDE SEQUENCE [LARGE SCALE GENOMIC DNA]</scope>
    <source>
        <strain evidence="2 3">DSM 44993</strain>
    </source>
</reference>
<dbReference type="NCBIfam" id="TIGR03930">
    <property type="entry name" value="WXG100_ESAT6"/>
    <property type="match status" value="1"/>
</dbReference>
<accession>A0A1H8YCE0</accession>
<protein>
    <submittedName>
        <fullName evidence="2">WXG100 family type VII secretion target</fullName>
    </submittedName>
</protein>
<evidence type="ECO:0000313" key="3">
    <source>
        <dbReference type="Proteomes" id="UP000198582"/>
    </source>
</evidence>
<evidence type="ECO:0000256" key="1">
    <source>
        <dbReference type="SAM" id="MobiDB-lite"/>
    </source>
</evidence>
<dbReference type="InterPro" id="IPR010310">
    <property type="entry name" value="T7SS_ESAT-6-like"/>
</dbReference>
<dbReference type="Proteomes" id="UP000198582">
    <property type="component" value="Unassembled WGS sequence"/>
</dbReference>
<dbReference type="RefSeq" id="WP_091621723.1">
    <property type="nucleotide sequence ID" value="NZ_FOEF01000013.1"/>
</dbReference>
<feature type="compositionally biased region" description="Polar residues" evidence="1">
    <location>
        <begin position="12"/>
        <end position="32"/>
    </location>
</feature>
<dbReference type="InterPro" id="IPR036689">
    <property type="entry name" value="ESAT-6-like_sf"/>
</dbReference>
<evidence type="ECO:0000313" key="2">
    <source>
        <dbReference type="EMBL" id="SEP49815.1"/>
    </source>
</evidence>
<dbReference type="Pfam" id="PF06013">
    <property type="entry name" value="WXG100"/>
    <property type="match status" value="1"/>
</dbReference>
<feature type="region of interest" description="Disordered" evidence="1">
    <location>
        <begin position="1"/>
        <end position="34"/>
    </location>
</feature>
<proteinExistence type="predicted"/>
<dbReference type="AlphaFoldDB" id="A0A1H8YCE0"/>
<gene>
    <name evidence="2" type="ORF">SAMN04489732_113210</name>
</gene>